<dbReference type="Pfam" id="PF26002">
    <property type="entry name" value="Beta-barrel_AprE"/>
    <property type="match status" value="1"/>
</dbReference>
<evidence type="ECO:0000256" key="5">
    <source>
        <dbReference type="ARBA" id="ARBA00023136"/>
    </source>
</evidence>
<comment type="similarity">
    <text evidence="2">Belongs to the membrane fusion protein (MFP) (TC 8.A.1) family.</text>
</comment>
<evidence type="ECO:0000313" key="9">
    <source>
        <dbReference type="Proteomes" id="UP000474042"/>
    </source>
</evidence>
<feature type="domain" description="AprE-like beta-barrel" evidence="7">
    <location>
        <begin position="221"/>
        <end position="309"/>
    </location>
</feature>
<evidence type="ECO:0000256" key="2">
    <source>
        <dbReference type="ARBA" id="ARBA00009477"/>
    </source>
</evidence>
<reference evidence="8 9" key="1">
    <citation type="submission" date="2020-01" db="EMBL/GenBank/DDBJ databases">
        <title>Genome sequence of a 1,3-propanediol producer, Clostridium butyricum S3.</title>
        <authorList>
            <person name="Zhou J."/>
        </authorList>
    </citation>
    <scope>NUCLEOTIDE SEQUENCE [LARGE SCALE GENOMIC DNA]</scope>
    <source>
        <strain evidence="8 9">S3</strain>
    </source>
</reference>
<proteinExistence type="inferred from homology"/>
<dbReference type="PANTHER" id="PTHR30386">
    <property type="entry name" value="MEMBRANE FUSION SUBUNIT OF EMRAB-TOLC MULTIDRUG EFFLUX PUMP"/>
    <property type="match status" value="1"/>
</dbReference>
<keyword evidence="6" id="KW-0175">Coiled coil</keyword>
<dbReference type="InterPro" id="IPR058982">
    <property type="entry name" value="Beta-barrel_AprE"/>
</dbReference>
<feature type="non-terminal residue" evidence="8">
    <location>
        <position position="1"/>
    </location>
</feature>
<dbReference type="Proteomes" id="UP000474042">
    <property type="component" value="Unassembled WGS sequence"/>
</dbReference>
<organism evidence="8 9">
    <name type="scientific">Clostridium butyricum</name>
    <dbReference type="NCBI Taxonomy" id="1492"/>
    <lineage>
        <taxon>Bacteria</taxon>
        <taxon>Bacillati</taxon>
        <taxon>Bacillota</taxon>
        <taxon>Clostridia</taxon>
        <taxon>Eubacteriales</taxon>
        <taxon>Clostridiaceae</taxon>
        <taxon>Clostridium</taxon>
    </lineage>
</organism>
<evidence type="ECO:0000256" key="6">
    <source>
        <dbReference type="SAM" id="Coils"/>
    </source>
</evidence>
<evidence type="ECO:0000259" key="7">
    <source>
        <dbReference type="Pfam" id="PF26002"/>
    </source>
</evidence>
<sequence>ILMFSKLLAESKLNTLRESVDDNENKFSEDDDEYYSKFNEYRSNINELQNNIEVQKKAVSDLSDKKSSIVDNYDNEVNIIKKAIESAYNDISKYGNKSALDIKTKLDETLKSINNFKSELAKCKLTPELDNINKELATNEITKYKIDTLVGLDSITKDNEIKIDELKTNIGTLQFTIDKSTVKAMIDGTVNVKADITEGELLQSGQEILAIIPKDDSQFKVKLYVSNKDISGINIGQKIKYHFDALPYKEYGELDGEITDIATDAIIDQKTGSSYYLVESEVKNEPLFSYKGEMGELKLGMTCEAQVITKQKKILYYVFEKINLKN</sequence>
<dbReference type="Gene3D" id="2.40.30.170">
    <property type="match status" value="1"/>
</dbReference>
<comment type="subcellular location">
    <subcellularLocation>
        <location evidence="1">Membrane</location>
        <topology evidence="1">Single-pass membrane protein</topology>
    </subcellularLocation>
</comment>
<dbReference type="GO" id="GO:0016020">
    <property type="term" value="C:membrane"/>
    <property type="evidence" value="ECO:0007669"/>
    <property type="project" value="UniProtKB-SubCell"/>
</dbReference>
<evidence type="ECO:0000256" key="1">
    <source>
        <dbReference type="ARBA" id="ARBA00004167"/>
    </source>
</evidence>
<dbReference type="PRINTS" id="PR01490">
    <property type="entry name" value="RTXTOXIND"/>
</dbReference>
<feature type="coiled-coil region" evidence="6">
    <location>
        <begin position="38"/>
        <end position="65"/>
    </location>
</feature>
<evidence type="ECO:0000256" key="3">
    <source>
        <dbReference type="ARBA" id="ARBA00022692"/>
    </source>
</evidence>
<evidence type="ECO:0000313" key="8">
    <source>
        <dbReference type="EMBL" id="NAS20003.1"/>
    </source>
</evidence>
<keyword evidence="3" id="KW-0812">Transmembrane</keyword>
<accession>A0A6L9EU20</accession>
<name>A0A6L9EU20_CLOBU</name>
<dbReference type="AlphaFoldDB" id="A0A6L9EU20"/>
<gene>
    <name evidence="8" type="ORF">GND98_019865</name>
</gene>
<dbReference type="EMBL" id="WOFV02000151">
    <property type="protein sequence ID" value="NAS20003.1"/>
    <property type="molecule type" value="Genomic_DNA"/>
</dbReference>
<evidence type="ECO:0000256" key="4">
    <source>
        <dbReference type="ARBA" id="ARBA00022989"/>
    </source>
</evidence>
<comment type="caution">
    <text evidence="8">The sequence shown here is derived from an EMBL/GenBank/DDBJ whole genome shotgun (WGS) entry which is preliminary data.</text>
</comment>
<protein>
    <submittedName>
        <fullName evidence="8">HlyD family efflux transporter periplasmic adaptor subunit</fullName>
    </submittedName>
</protein>
<keyword evidence="5" id="KW-0472">Membrane</keyword>
<dbReference type="PANTHER" id="PTHR30386:SF26">
    <property type="entry name" value="TRANSPORT PROTEIN COMB"/>
    <property type="match status" value="1"/>
</dbReference>
<dbReference type="InterPro" id="IPR050739">
    <property type="entry name" value="MFP"/>
</dbReference>
<keyword evidence="4" id="KW-1133">Transmembrane helix</keyword>